<comment type="caution">
    <text evidence="3">The sequence shown here is derived from an EMBL/GenBank/DDBJ whole genome shotgun (WGS) entry which is preliminary data.</text>
</comment>
<name>A0AAI9U1P7_9PEZI</name>
<accession>A0AAI9U1P7</accession>
<keyword evidence="2" id="KW-0732">Signal</keyword>
<gene>
    <name evidence="3" type="ORF">CCUS01_12043</name>
</gene>
<feature type="region of interest" description="Disordered" evidence="1">
    <location>
        <begin position="20"/>
        <end position="56"/>
    </location>
</feature>
<organism evidence="3 4">
    <name type="scientific">Colletotrichum cuscutae</name>
    <dbReference type="NCBI Taxonomy" id="1209917"/>
    <lineage>
        <taxon>Eukaryota</taxon>
        <taxon>Fungi</taxon>
        <taxon>Dikarya</taxon>
        <taxon>Ascomycota</taxon>
        <taxon>Pezizomycotina</taxon>
        <taxon>Sordariomycetes</taxon>
        <taxon>Hypocreomycetidae</taxon>
        <taxon>Glomerellales</taxon>
        <taxon>Glomerellaceae</taxon>
        <taxon>Colletotrichum</taxon>
        <taxon>Colletotrichum acutatum species complex</taxon>
    </lineage>
</organism>
<feature type="signal peptide" evidence="2">
    <location>
        <begin position="1"/>
        <end position="15"/>
    </location>
</feature>
<sequence>MRLHSIAIFAALVYFKPIALRPAPPQDPRETMPSSPFPSPRGAPLGEDRSTSPMRT</sequence>
<protein>
    <submittedName>
        <fullName evidence="3">Uncharacterized protein</fullName>
    </submittedName>
</protein>
<reference evidence="3" key="1">
    <citation type="submission" date="2016-11" db="EMBL/GenBank/DDBJ databases">
        <title>The genome sequence of Colletotrichum cuscutae.</title>
        <authorList>
            <person name="Baroncelli R."/>
        </authorList>
    </citation>
    <scope>NUCLEOTIDE SEQUENCE</scope>
    <source>
        <strain evidence="3">IMI 304802</strain>
    </source>
</reference>
<proteinExistence type="predicted"/>
<evidence type="ECO:0000313" key="4">
    <source>
        <dbReference type="Proteomes" id="UP001239213"/>
    </source>
</evidence>
<dbReference type="EMBL" id="MPDP01000313">
    <property type="protein sequence ID" value="KAK1447968.1"/>
    <property type="molecule type" value="Genomic_DNA"/>
</dbReference>
<dbReference type="Proteomes" id="UP001239213">
    <property type="component" value="Unassembled WGS sequence"/>
</dbReference>
<evidence type="ECO:0000256" key="1">
    <source>
        <dbReference type="SAM" id="MobiDB-lite"/>
    </source>
</evidence>
<evidence type="ECO:0000313" key="3">
    <source>
        <dbReference type="EMBL" id="KAK1447968.1"/>
    </source>
</evidence>
<dbReference type="AlphaFoldDB" id="A0AAI9U1P7"/>
<evidence type="ECO:0000256" key="2">
    <source>
        <dbReference type="SAM" id="SignalP"/>
    </source>
</evidence>
<keyword evidence="4" id="KW-1185">Reference proteome</keyword>
<feature type="chain" id="PRO_5042507556" evidence="2">
    <location>
        <begin position="16"/>
        <end position="56"/>
    </location>
</feature>